<dbReference type="Proteomes" id="UP000058925">
    <property type="component" value="Chromosome"/>
</dbReference>
<evidence type="ECO:0000313" key="1">
    <source>
        <dbReference type="EMBL" id="ALI36615.1"/>
    </source>
</evidence>
<keyword evidence="2" id="KW-1185">Reference proteome</keyword>
<organism evidence="1 2">
    <name type="scientific">Candidatus Nitrosocosmicus oleophilus</name>
    <dbReference type="NCBI Taxonomy" id="1353260"/>
    <lineage>
        <taxon>Archaea</taxon>
        <taxon>Nitrososphaerota</taxon>
        <taxon>Nitrososphaeria</taxon>
        <taxon>Nitrososphaerales</taxon>
        <taxon>Nitrososphaeraceae</taxon>
        <taxon>Candidatus Nitrosocosmicus</taxon>
    </lineage>
</organism>
<dbReference type="RefSeq" id="WP_196815845.1">
    <property type="nucleotide sequence ID" value="NZ_CP012850.1"/>
</dbReference>
<gene>
    <name evidence="1" type="ORF">NMY3_02419</name>
</gene>
<sequence length="133" mass="15357">MKIIFTNTQSNNYSFIDHEDDEIMNKMPSNRSLHLFGKSIILRNMPIINSLYGIDSVVIPKNMSFLKSIIQTEFKNLPVIEVDEGNSKSDSNLNDTIDDNTGSMINKNKINRHPIANLKFFHRLRLVLLLHQK</sequence>
<dbReference type="AlphaFoldDB" id="A0A654LZG6"/>
<reference evidence="2" key="1">
    <citation type="submission" date="2015-10" db="EMBL/GenBank/DDBJ databases">
        <title>Niche specialization of a soil ammonia-oxidizing archaeon, Candidatus Nitrosocosmicus oleophilus.</title>
        <authorList>
            <person name="Jung M.-Y."/>
            <person name="Rhee S.-K."/>
        </authorList>
    </citation>
    <scope>NUCLEOTIDE SEQUENCE [LARGE SCALE GENOMIC DNA]</scope>
    <source>
        <strain evidence="2">MY3</strain>
    </source>
</reference>
<accession>A0A654LZG6</accession>
<dbReference type="GeneID" id="60422365"/>
<evidence type="ECO:0000313" key="2">
    <source>
        <dbReference type="Proteomes" id="UP000058925"/>
    </source>
</evidence>
<dbReference type="EMBL" id="CP012850">
    <property type="protein sequence ID" value="ALI36615.1"/>
    <property type="molecule type" value="Genomic_DNA"/>
</dbReference>
<name>A0A654LZG6_9ARCH</name>
<dbReference type="KEGG" id="taa:NMY3_02419"/>
<proteinExistence type="predicted"/>
<protein>
    <submittedName>
        <fullName evidence="1">Uncharacterized protein</fullName>
    </submittedName>
</protein>